<sequence length="156" mass="16653">MRVRDGYLVIGHFRRAPIRIHWSMPLGAFVLCGFSFAPGAWLGFLILVLVHELGHALLAGAVGGHVFSIDVHAAGGSCDWTGDVTMKQRAIVAWGGVLAQLAVLLTAPLWSSLLPSGGFGGDLASTLTRTNLALIALNLIPTPPFDGAEAWRLFRR</sequence>
<evidence type="ECO:0008006" key="4">
    <source>
        <dbReference type="Google" id="ProtNLM"/>
    </source>
</evidence>
<protein>
    <recommendedName>
        <fullName evidence="4">Peptidase M50 domain-containing protein</fullName>
    </recommendedName>
</protein>
<gene>
    <name evidence="2" type="ORF">E8A74_06780</name>
</gene>
<keyword evidence="1" id="KW-1133">Transmembrane helix</keyword>
<comment type="caution">
    <text evidence="2">The sequence shown here is derived from an EMBL/GenBank/DDBJ whole genome shotgun (WGS) entry which is preliminary data.</text>
</comment>
<evidence type="ECO:0000313" key="2">
    <source>
        <dbReference type="EMBL" id="TKD11831.1"/>
    </source>
</evidence>
<evidence type="ECO:0000313" key="3">
    <source>
        <dbReference type="Proteomes" id="UP000309215"/>
    </source>
</evidence>
<feature type="transmembrane region" description="Helical" evidence="1">
    <location>
        <begin position="90"/>
        <end position="110"/>
    </location>
</feature>
<keyword evidence="1" id="KW-0812">Transmembrane</keyword>
<proteinExistence type="predicted"/>
<dbReference type="InterPro" id="IPR049500">
    <property type="entry name" value="Peptidase_M50B-like"/>
</dbReference>
<accession>A0A4U1JJ65</accession>
<organism evidence="2 3">
    <name type="scientific">Polyangium fumosum</name>
    <dbReference type="NCBI Taxonomy" id="889272"/>
    <lineage>
        <taxon>Bacteria</taxon>
        <taxon>Pseudomonadati</taxon>
        <taxon>Myxococcota</taxon>
        <taxon>Polyangia</taxon>
        <taxon>Polyangiales</taxon>
        <taxon>Polyangiaceae</taxon>
        <taxon>Polyangium</taxon>
    </lineage>
</organism>
<reference evidence="2 3" key="1">
    <citation type="submission" date="2019-04" db="EMBL/GenBank/DDBJ databases">
        <authorList>
            <person name="Li Y."/>
            <person name="Wang J."/>
        </authorList>
    </citation>
    <scope>NUCLEOTIDE SEQUENCE [LARGE SCALE GENOMIC DNA]</scope>
    <source>
        <strain evidence="2 3">DSM 14668</strain>
    </source>
</reference>
<dbReference type="Pfam" id="PF13398">
    <property type="entry name" value="Peptidase_M50B"/>
    <property type="match status" value="1"/>
</dbReference>
<keyword evidence="3" id="KW-1185">Reference proteome</keyword>
<evidence type="ECO:0000256" key="1">
    <source>
        <dbReference type="SAM" id="Phobius"/>
    </source>
</evidence>
<keyword evidence="1" id="KW-0472">Membrane</keyword>
<dbReference type="EMBL" id="SSMQ01000005">
    <property type="protein sequence ID" value="TKD11831.1"/>
    <property type="molecule type" value="Genomic_DNA"/>
</dbReference>
<dbReference type="RefSeq" id="WP_136928105.1">
    <property type="nucleotide sequence ID" value="NZ_SSMQ01000005.1"/>
</dbReference>
<feature type="transmembrane region" description="Helical" evidence="1">
    <location>
        <begin position="56"/>
        <end position="78"/>
    </location>
</feature>
<feature type="transmembrane region" description="Helical" evidence="1">
    <location>
        <begin position="21"/>
        <end position="50"/>
    </location>
</feature>
<dbReference type="OrthoDB" id="5520892at2"/>
<dbReference type="Proteomes" id="UP000309215">
    <property type="component" value="Unassembled WGS sequence"/>
</dbReference>
<name>A0A4U1JJ65_9BACT</name>
<dbReference type="AlphaFoldDB" id="A0A4U1JJ65"/>